<keyword evidence="2 8" id="KW-0723">Serine/threonine-protein kinase</keyword>
<evidence type="ECO:0000256" key="1">
    <source>
        <dbReference type="ARBA" id="ARBA00012513"/>
    </source>
</evidence>
<dbReference type="InterPro" id="IPR000719">
    <property type="entry name" value="Prot_kinase_dom"/>
</dbReference>
<keyword evidence="3" id="KW-0808">Transferase</keyword>
<feature type="compositionally biased region" description="Polar residues" evidence="10">
    <location>
        <begin position="371"/>
        <end position="380"/>
    </location>
</feature>
<feature type="binding site" evidence="7">
    <location>
        <position position="27"/>
    </location>
    <ligand>
        <name>ATP</name>
        <dbReference type="ChEBI" id="CHEBI:30616"/>
    </ligand>
</feature>
<dbReference type="SUPFAM" id="SSF56112">
    <property type="entry name" value="Protein kinase-like (PK-like)"/>
    <property type="match status" value="1"/>
</dbReference>
<proteinExistence type="inferred from homology"/>
<dbReference type="InterPro" id="IPR050205">
    <property type="entry name" value="CDPK_Ser/Thr_kinases"/>
</dbReference>
<dbReference type="EC" id="2.7.11.1" evidence="1"/>
<dbReference type="InterPro" id="IPR011009">
    <property type="entry name" value="Kinase-like_dom_sf"/>
</dbReference>
<evidence type="ECO:0000256" key="9">
    <source>
        <dbReference type="SAM" id="Coils"/>
    </source>
</evidence>
<keyword evidence="5" id="KW-0418">Kinase</keyword>
<protein>
    <recommendedName>
        <fullName evidence="1">non-specific serine/threonine protein kinase</fullName>
        <ecNumber evidence="1">2.7.11.1</ecNumber>
    </recommendedName>
</protein>
<feature type="region of interest" description="Disordered" evidence="10">
    <location>
        <begin position="297"/>
        <end position="383"/>
    </location>
</feature>
<dbReference type="GO" id="GO:0005524">
    <property type="term" value="F:ATP binding"/>
    <property type="evidence" value="ECO:0007669"/>
    <property type="project" value="UniProtKB-UniRule"/>
</dbReference>
<dbReference type="CDD" id="cd05117">
    <property type="entry name" value="STKc_CAMK"/>
    <property type="match status" value="1"/>
</dbReference>
<dbReference type="GO" id="GO:0004674">
    <property type="term" value="F:protein serine/threonine kinase activity"/>
    <property type="evidence" value="ECO:0007669"/>
    <property type="project" value="UniProtKB-KW"/>
</dbReference>
<dbReference type="Pfam" id="PF00069">
    <property type="entry name" value="Pkinase"/>
    <property type="match status" value="1"/>
</dbReference>
<feature type="coiled-coil region" evidence="9">
    <location>
        <begin position="428"/>
        <end position="471"/>
    </location>
</feature>
<evidence type="ECO:0000256" key="3">
    <source>
        <dbReference type="ARBA" id="ARBA00022679"/>
    </source>
</evidence>
<feature type="domain" description="Protein kinase" evidence="11">
    <location>
        <begin position="1"/>
        <end position="244"/>
    </location>
</feature>
<comment type="similarity">
    <text evidence="8">Belongs to the protein kinase superfamily.</text>
</comment>
<evidence type="ECO:0000313" key="12">
    <source>
        <dbReference type="EMBL" id="NDV31287.1"/>
    </source>
</evidence>
<sequence length="472" mass="53003">MDTLGDGQYSVVKLGVSKGSGEEVALKFVHKNQTEPNELVNEVELMREVATHPRFVQLKDVYEDEKHYVLVMELVRGGELFDKIAELNNYTEEQVAKLVCQIAEALAYLHSKKIVHRDLKPENLLFVDEEITKLKICDFGIAEKIPEKGYLTEIIGTESYMAPEVELGKPYGLSSDLYGLGILMYIMLCGYPPFEPENGIIDLEFPVEEWSDISGSVKDLITQLLDKDPEKRPSAEEVCRHPWVSGEKASKGNLPETISTMKLFNHFRASGNFGSIRSAKNNKAALWSLIGDKIASKKKKKMKGSDAPTKGDSKEKLEKGDKLNSSKKPKKESAVSPRPSVVKTPDKEKKQPPDSEKKKDIRTDSIRVLSPRSTSGSQVPVTKVPKAEPDLRNTVYEMNPPEGDETVALLECKIVSLSNINCALQSQVDEVNAAYTRMKLERDELARELEAIKLELELLKLKEKKKEKKEKK</sequence>
<keyword evidence="9" id="KW-0175">Coiled coil</keyword>
<evidence type="ECO:0000256" key="7">
    <source>
        <dbReference type="PROSITE-ProRule" id="PRU10141"/>
    </source>
</evidence>
<name>A0A6B2L314_9EUKA</name>
<organism evidence="12">
    <name type="scientific">Arcella intermedia</name>
    <dbReference type="NCBI Taxonomy" id="1963864"/>
    <lineage>
        <taxon>Eukaryota</taxon>
        <taxon>Amoebozoa</taxon>
        <taxon>Tubulinea</taxon>
        <taxon>Elardia</taxon>
        <taxon>Arcellinida</taxon>
        <taxon>Sphaerothecina</taxon>
        <taxon>Arcellidae</taxon>
        <taxon>Arcella</taxon>
    </lineage>
</organism>
<dbReference type="SMART" id="SM00220">
    <property type="entry name" value="S_TKc"/>
    <property type="match status" value="1"/>
</dbReference>
<dbReference type="EMBL" id="GIBP01002318">
    <property type="protein sequence ID" value="NDV31287.1"/>
    <property type="molecule type" value="Transcribed_RNA"/>
</dbReference>
<evidence type="ECO:0000259" key="11">
    <source>
        <dbReference type="PROSITE" id="PS50011"/>
    </source>
</evidence>
<dbReference type="PANTHER" id="PTHR24349">
    <property type="entry name" value="SERINE/THREONINE-PROTEIN KINASE"/>
    <property type="match status" value="1"/>
</dbReference>
<evidence type="ECO:0000256" key="6">
    <source>
        <dbReference type="ARBA" id="ARBA00022840"/>
    </source>
</evidence>
<dbReference type="AlphaFoldDB" id="A0A6B2L314"/>
<dbReference type="PROSITE" id="PS00108">
    <property type="entry name" value="PROTEIN_KINASE_ST"/>
    <property type="match status" value="1"/>
</dbReference>
<dbReference type="InterPro" id="IPR017441">
    <property type="entry name" value="Protein_kinase_ATP_BS"/>
</dbReference>
<dbReference type="PROSITE" id="PS00107">
    <property type="entry name" value="PROTEIN_KINASE_ATP"/>
    <property type="match status" value="1"/>
</dbReference>
<feature type="compositionally biased region" description="Basic and acidic residues" evidence="10">
    <location>
        <begin position="344"/>
        <end position="365"/>
    </location>
</feature>
<keyword evidence="6 7" id="KW-0067">ATP-binding</keyword>
<evidence type="ECO:0000256" key="4">
    <source>
        <dbReference type="ARBA" id="ARBA00022741"/>
    </source>
</evidence>
<evidence type="ECO:0000256" key="5">
    <source>
        <dbReference type="ARBA" id="ARBA00022777"/>
    </source>
</evidence>
<dbReference type="InterPro" id="IPR008271">
    <property type="entry name" value="Ser/Thr_kinase_AS"/>
</dbReference>
<dbReference type="PROSITE" id="PS50011">
    <property type="entry name" value="PROTEIN_KINASE_DOM"/>
    <property type="match status" value="1"/>
</dbReference>
<accession>A0A6B2L314</accession>
<evidence type="ECO:0000256" key="2">
    <source>
        <dbReference type="ARBA" id="ARBA00022527"/>
    </source>
</evidence>
<evidence type="ECO:0000256" key="8">
    <source>
        <dbReference type="RuleBase" id="RU000304"/>
    </source>
</evidence>
<reference evidence="12" key="1">
    <citation type="journal article" date="2020" name="J. Eukaryot. Microbiol.">
        <title>De novo Sequencing, Assembly and Annotation of the Transcriptome for the Free-Living Testate Amoeba Arcella intermedia.</title>
        <authorList>
            <person name="Ribeiro G.M."/>
            <person name="Porfirio-Sousa A.L."/>
            <person name="Maurer-Alcala X.X."/>
            <person name="Katz L.A."/>
            <person name="Lahr D.J.G."/>
        </authorList>
    </citation>
    <scope>NUCLEOTIDE SEQUENCE</scope>
</reference>
<keyword evidence="4 7" id="KW-0547">Nucleotide-binding</keyword>
<evidence type="ECO:0000256" key="10">
    <source>
        <dbReference type="SAM" id="MobiDB-lite"/>
    </source>
</evidence>
<dbReference type="Gene3D" id="3.30.200.20">
    <property type="entry name" value="Phosphorylase Kinase, domain 1"/>
    <property type="match status" value="1"/>
</dbReference>
<dbReference type="FunFam" id="1.10.510.10:FF:000571">
    <property type="entry name" value="Maternal embryonic leucine zipper kinase"/>
    <property type="match status" value="1"/>
</dbReference>
<dbReference type="Gene3D" id="1.10.510.10">
    <property type="entry name" value="Transferase(Phosphotransferase) domain 1"/>
    <property type="match status" value="1"/>
</dbReference>
<feature type="compositionally biased region" description="Basic and acidic residues" evidence="10">
    <location>
        <begin position="309"/>
        <end position="324"/>
    </location>
</feature>